<evidence type="ECO:0000313" key="4">
    <source>
        <dbReference type="Proteomes" id="UP000030700"/>
    </source>
</evidence>
<feature type="domain" description="HAMP" evidence="2">
    <location>
        <begin position="213"/>
        <end position="265"/>
    </location>
</feature>
<sequence length="271" mass="30625">MLEKIKSLSLRWKFGILVLAALLVMVVVLYFTLQLFLKREFAALYGDPATKGLFIAELLLSDLKPIIDKNIDSQELEVTVNAYKALYGVYGIRYIFLLDENKQVIVDSEEKPIAKSLIDANPMTDEKKLCVSYSSTNKQTGQKYTWHDCALAVKLPNNAQGHMRVIVLEHYADSPVWKKIADQHARGVLTPLVILALLLSILLTVLLTLAFWYLILKRVMTITQSVDRMSLGELVGAVQVQSQDELGTLEEALDRMGANLKDAFDRIKRRK</sequence>
<dbReference type="SUPFAM" id="SSF158472">
    <property type="entry name" value="HAMP domain-like"/>
    <property type="match status" value="1"/>
</dbReference>
<protein>
    <submittedName>
        <fullName evidence="3">Signal transduction histidine kinase, nitrate/nitrite-specific</fullName>
    </submittedName>
</protein>
<accession>A0A081BS52</accession>
<feature type="transmembrane region" description="Helical" evidence="1">
    <location>
        <begin position="188"/>
        <end position="215"/>
    </location>
</feature>
<keyword evidence="1" id="KW-0472">Membrane</keyword>
<dbReference type="Proteomes" id="UP000030700">
    <property type="component" value="Unassembled WGS sequence"/>
</dbReference>
<proteinExistence type="predicted"/>
<keyword evidence="1" id="KW-1133">Transmembrane helix</keyword>
<dbReference type="EMBL" id="DF820461">
    <property type="protein sequence ID" value="GAK54233.1"/>
    <property type="molecule type" value="Genomic_DNA"/>
</dbReference>
<gene>
    <name evidence="3" type="ORF">U14_05512</name>
</gene>
<dbReference type="PROSITE" id="PS50885">
    <property type="entry name" value="HAMP"/>
    <property type="match status" value="1"/>
</dbReference>
<dbReference type="STRING" id="1499966.U14_05512"/>
<dbReference type="GO" id="GO:0016020">
    <property type="term" value="C:membrane"/>
    <property type="evidence" value="ECO:0007669"/>
    <property type="project" value="InterPro"/>
</dbReference>
<dbReference type="SMART" id="SM00304">
    <property type="entry name" value="HAMP"/>
    <property type="match status" value="1"/>
</dbReference>
<organism evidence="3">
    <name type="scientific">Candidatus Moduliflexus flocculans</name>
    <dbReference type="NCBI Taxonomy" id="1499966"/>
    <lineage>
        <taxon>Bacteria</taxon>
        <taxon>Candidatus Moduliflexota</taxon>
        <taxon>Candidatus Moduliflexia</taxon>
        <taxon>Candidatus Moduliflexales</taxon>
        <taxon>Candidatus Moduliflexaceae</taxon>
    </lineage>
</organism>
<dbReference type="GO" id="GO:0007165">
    <property type="term" value="P:signal transduction"/>
    <property type="evidence" value="ECO:0007669"/>
    <property type="project" value="InterPro"/>
</dbReference>
<evidence type="ECO:0000259" key="2">
    <source>
        <dbReference type="PROSITE" id="PS50885"/>
    </source>
</evidence>
<dbReference type="Gene3D" id="6.10.340.10">
    <property type="match status" value="1"/>
</dbReference>
<dbReference type="GO" id="GO:0016301">
    <property type="term" value="F:kinase activity"/>
    <property type="evidence" value="ECO:0007669"/>
    <property type="project" value="UniProtKB-KW"/>
</dbReference>
<dbReference type="HOGENOM" id="CLU_1044517_0_0_0"/>
<dbReference type="CDD" id="cd06225">
    <property type="entry name" value="HAMP"/>
    <property type="match status" value="1"/>
</dbReference>
<reference evidence="3" key="1">
    <citation type="journal article" date="2015" name="PeerJ">
        <title>First genomic representation of candidate bacterial phylum KSB3 points to enhanced environmental sensing as a trigger of wastewater bulking.</title>
        <authorList>
            <person name="Sekiguchi Y."/>
            <person name="Ohashi A."/>
            <person name="Parks D.H."/>
            <person name="Yamauchi T."/>
            <person name="Tyson G.W."/>
            <person name="Hugenholtz P."/>
        </authorList>
    </citation>
    <scope>NUCLEOTIDE SEQUENCE [LARGE SCALE GENOMIC DNA]</scope>
</reference>
<name>A0A081BS52_9BACT</name>
<dbReference type="InterPro" id="IPR003660">
    <property type="entry name" value="HAMP_dom"/>
</dbReference>
<keyword evidence="3" id="KW-0808">Transferase</keyword>
<keyword evidence="4" id="KW-1185">Reference proteome</keyword>
<dbReference type="AlphaFoldDB" id="A0A081BS52"/>
<keyword evidence="1" id="KW-0812">Transmembrane</keyword>
<evidence type="ECO:0000256" key="1">
    <source>
        <dbReference type="SAM" id="Phobius"/>
    </source>
</evidence>
<keyword evidence="3" id="KW-0418">Kinase</keyword>
<evidence type="ECO:0000313" key="3">
    <source>
        <dbReference type="EMBL" id="GAK54233.1"/>
    </source>
</evidence>
<feature type="transmembrane region" description="Helical" evidence="1">
    <location>
        <begin position="12"/>
        <end position="33"/>
    </location>
</feature>